<evidence type="ECO:0000313" key="2">
    <source>
        <dbReference type="EMBL" id="ACL05643.1"/>
    </source>
</evidence>
<dbReference type="Proteomes" id="UP000000739">
    <property type="component" value="Chromosome"/>
</dbReference>
<accession>B8FJH4</accession>
<sequence>MQSFQTPEPTRVLASVAILLVLIDFFAWKVNTYIGVVVLPFAFFAVLLAVFRISAPWYIKKKALSYIQRHSGRVHIDDLVRYLTPIGKHELETEKNREVIVEYLRHLDETRVIQVLHDGAVIKAGWGGRTR</sequence>
<evidence type="ECO:0000313" key="3">
    <source>
        <dbReference type="Proteomes" id="UP000000739"/>
    </source>
</evidence>
<dbReference type="AlphaFoldDB" id="B8FJH4"/>
<feature type="transmembrane region" description="Helical" evidence="1">
    <location>
        <begin position="34"/>
        <end position="59"/>
    </location>
</feature>
<dbReference type="KEGG" id="dal:Dalk_3957"/>
<dbReference type="RefSeq" id="WP_015948692.1">
    <property type="nucleotide sequence ID" value="NC_011768.1"/>
</dbReference>
<gene>
    <name evidence="2" type="ordered locus">Dalk_3957</name>
</gene>
<keyword evidence="3" id="KW-1185">Reference proteome</keyword>
<reference evidence="2 3" key="1">
    <citation type="journal article" date="2012" name="Environ. Microbiol.">
        <title>The genome sequence of Desulfatibacillum alkenivorans AK-01: a blueprint for anaerobic alkane oxidation.</title>
        <authorList>
            <person name="Callaghan A.V."/>
            <person name="Morris B.E."/>
            <person name="Pereira I.A."/>
            <person name="McInerney M.J."/>
            <person name="Austin R.N."/>
            <person name="Groves J.T."/>
            <person name="Kukor J.J."/>
            <person name="Suflita J.M."/>
            <person name="Young L.Y."/>
            <person name="Zylstra G.J."/>
            <person name="Wawrik B."/>
        </authorList>
    </citation>
    <scope>NUCLEOTIDE SEQUENCE [LARGE SCALE GENOMIC DNA]</scope>
    <source>
        <strain evidence="2 3">AK-01</strain>
    </source>
</reference>
<keyword evidence="1" id="KW-0472">Membrane</keyword>
<keyword evidence="1" id="KW-1133">Transmembrane helix</keyword>
<proteinExistence type="predicted"/>
<evidence type="ECO:0000256" key="1">
    <source>
        <dbReference type="SAM" id="Phobius"/>
    </source>
</evidence>
<protein>
    <submittedName>
        <fullName evidence="2">Uncharacterized protein</fullName>
    </submittedName>
</protein>
<dbReference type="EMBL" id="CP001322">
    <property type="protein sequence ID" value="ACL05643.1"/>
    <property type="molecule type" value="Genomic_DNA"/>
</dbReference>
<name>B8FJH4_DESAL</name>
<organism evidence="2 3">
    <name type="scientific">Desulfatibacillum aliphaticivorans</name>
    <dbReference type="NCBI Taxonomy" id="218208"/>
    <lineage>
        <taxon>Bacteria</taxon>
        <taxon>Pseudomonadati</taxon>
        <taxon>Thermodesulfobacteriota</taxon>
        <taxon>Desulfobacteria</taxon>
        <taxon>Desulfobacterales</taxon>
        <taxon>Desulfatibacillaceae</taxon>
        <taxon>Desulfatibacillum</taxon>
    </lineage>
</organism>
<dbReference type="HOGENOM" id="CLU_1924156_0_0_7"/>
<keyword evidence="1" id="KW-0812">Transmembrane</keyword>
<feature type="transmembrane region" description="Helical" evidence="1">
    <location>
        <begin position="12"/>
        <end position="28"/>
    </location>
</feature>